<dbReference type="STRING" id="133381.A0A2T9ZBQ2"/>
<organism evidence="1 2">
    <name type="scientific">Smittium megazygosporum</name>
    <dbReference type="NCBI Taxonomy" id="133381"/>
    <lineage>
        <taxon>Eukaryota</taxon>
        <taxon>Fungi</taxon>
        <taxon>Fungi incertae sedis</taxon>
        <taxon>Zoopagomycota</taxon>
        <taxon>Kickxellomycotina</taxon>
        <taxon>Harpellomycetes</taxon>
        <taxon>Harpellales</taxon>
        <taxon>Legeriomycetaceae</taxon>
        <taxon>Smittium</taxon>
    </lineage>
</organism>
<name>A0A2T9ZBQ2_9FUNG</name>
<comment type="caution">
    <text evidence="1">The sequence shown here is derived from an EMBL/GenBank/DDBJ whole genome shotgun (WGS) entry which is preliminary data.</text>
</comment>
<dbReference type="Proteomes" id="UP000245609">
    <property type="component" value="Unassembled WGS sequence"/>
</dbReference>
<sequence>MQSRISSDLLKGGFKLESVNIKDVIILASFLLTNIVRNNDLKIISTQKTNLTPFNSKTIPKISIESYLERLAQKTDLNADVIILAIVLLIRCKSRTLAIKDENKVQNECSVEYPNEIQFFSSTYSSAESYTAFHSLITSENPLYSGFFINSYNIHRILLTTITIAQKISSDFFYKNSCYAKVGGISTTELNFLEMEILFILKFNLYVTKSEQTNIGTAILRKYIESQYPNPLKTIRLISSGTFKKADSKSKEIFTF</sequence>
<proteinExistence type="predicted"/>
<gene>
    <name evidence="1" type="ORF">BB560_003531</name>
</gene>
<dbReference type="PANTHER" id="PTHR15615:SF108">
    <property type="entry name" value="PROTEIN CNPPD1"/>
    <property type="match status" value="1"/>
</dbReference>
<dbReference type="PANTHER" id="PTHR15615">
    <property type="match status" value="1"/>
</dbReference>
<protein>
    <recommendedName>
        <fullName evidence="3">Cyclin</fullName>
    </recommendedName>
</protein>
<keyword evidence="2" id="KW-1185">Reference proteome</keyword>
<dbReference type="Gene3D" id="1.10.472.10">
    <property type="entry name" value="Cyclin-like"/>
    <property type="match status" value="1"/>
</dbReference>
<dbReference type="OrthoDB" id="1060854at2759"/>
<dbReference type="Pfam" id="PF08613">
    <property type="entry name" value="Cyclin"/>
    <property type="match status" value="1"/>
</dbReference>
<dbReference type="EMBL" id="MBFS01000649">
    <property type="protein sequence ID" value="PVV02026.1"/>
    <property type="molecule type" value="Genomic_DNA"/>
</dbReference>
<dbReference type="GO" id="GO:0019901">
    <property type="term" value="F:protein kinase binding"/>
    <property type="evidence" value="ECO:0007669"/>
    <property type="project" value="InterPro"/>
</dbReference>
<dbReference type="InterPro" id="IPR013922">
    <property type="entry name" value="Cyclin_PHO80-like"/>
</dbReference>
<dbReference type="AlphaFoldDB" id="A0A2T9ZBQ2"/>
<evidence type="ECO:0008006" key="3">
    <source>
        <dbReference type="Google" id="ProtNLM"/>
    </source>
</evidence>
<evidence type="ECO:0000313" key="2">
    <source>
        <dbReference type="Proteomes" id="UP000245609"/>
    </source>
</evidence>
<accession>A0A2T9ZBQ2</accession>
<reference evidence="1 2" key="1">
    <citation type="journal article" date="2018" name="MBio">
        <title>Comparative Genomics Reveals the Core Gene Toolbox for the Fungus-Insect Symbiosis.</title>
        <authorList>
            <person name="Wang Y."/>
            <person name="Stata M."/>
            <person name="Wang W."/>
            <person name="Stajich J.E."/>
            <person name="White M.M."/>
            <person name="Moncalvo J.M."/>
        </authorList>
    </citation>
    <scope>NUCLEOTIDE SEQUENCE [LARGE SCALE GENOMIC DNA]</scope>
    <source>
        <strain evidence="1 2">SC-DP-2</strain>
    </source>
</reference>
<evidence type="ECO:0000313" key="1">
    <source>
        <dbReference type="EMBL" id="PVV02026.1"/>
    </source>
</evidence>